<dbReference type="EMBL" id="CP033923">
    <property type="protein sequence ID" value="AZA91318.1"/>
    <property type="molecule type" value="Genomic_DNA"/>
</dbReference>
<keyword evidence="3" id="KW-1185">Reference proteome</keyword>
<proteinExistence type="predicted"/>
<feature type="chain" id="PRO_5041897286" description="YHYH domain-containing protein" evidence="1">
    <location>
        <begin position="24"/>
        <end position="355"/>
    </location>
</feature>
<dbReference type="Proteomes" id="UP000278288">
    <property type="component" value="Chromosome"/>
</dbReference>
<name>A0AAD0YMS8_CHRNA</name>
<dbReference type="KEGG" id="cnk:EG343_12070"/>
<accession>A0AAD0YMS8</accession>
<gene>
    <name evidence="2" type="ORF">EG343_12070</name>
</gene>
<dbReference type="AlphaFoldDB" id="A0AAD0YMS8"/>
<evidence type="ECO:0008006" key="4">
    <source>
        <dbReference type="Google" id="ProtNLM"/>
    </source>
</evidence>
<feature type="signal peptide" evidence="1">
    <location>
        <begin position="1"/>
        <end position="23"/>
    </location>
</feature>
<sequence>MKKNLAPRLMLLFALALSLQSCRTGEDYLSAKEEQYYSNKFQVFTSFNDEPIDYAKGFKTLMENYDGIHKTHYTRTSVIKSGNPGKSDEEYVEFRLHSQSMLLEDDERWIIYLMVKNGQVSGLMAGILRNEETEVEFRKLDSGNDYYDEVLKIFSMAYLKQNLKNSLNNKGGGCGFDSDDACDIGNIDITPPKGGPKGTGPKSGCTGLNNCIKPDVNPGGGGGPGGTGSSYVEPCDKTKSLINNTKTKPAIDALKAKSTKGGENGYKIKADGTPSSEIPGGDHSVNFGDKTGYAGGYHNHTPTGIPMLSPPDIDQLLQFALAQGNYGVPTNAFMGMVAPNGMHYVLGLMEVIMMH</sequence>
<evidence type="ECO:0000313" key="2">
    <source>
        <dbReference type="EMBL" id="AZA91318.1"/>
    </source>
</evidence>
<dbReference type="RefSeq" id="WP_123858025.1">
    <property type="nucleotide sequence ID" value="NZ_CP033923.1"/>
</dbReference>
<protein>
    <recommendedName>
        <fullName evidence="4">YHYH domain-containing protein</fullName>
    </recommendedName>
</protein>
<keyword evidence="1" id="KW-0732">Signal</keyword>
<evidence type="ECO:0000256" key="1">
    <source>
        <dbReference type="SAM" id="SignalP"/>
    </source>
</evidence>
<organism evidence="2 3">
    <name type="scientific">Chryseobacterium nakagawai</name>
    <dbReference type="NCBI Taxonomy" id="1241982"/>
    <lineage>
        <taxon>Bacteria</taxon>
        <taxon>Pseudomonadati</taxon>
        <taxon>Bacteroidota</taxon>
        <taxon>Flavobacteriia</taxon>
        <taxon>Flavobacteriales</taxon>
        <taxon>Weeksellaceae</taxon>
        <taxon>Chryseobacterium group</taxon>
        <taxon>Chryseobacterium</taxon>
    </lineage>
</organism>
<dbReference type="PROSITE" id="PS51257">
    <property type="entry name" value="PROKAR_LIPOPROTEIN"/>
    <property type="match status" value="1"/>
</dbReference>
<evidence type="ECO:0000313" key="3">
    <source>
        <dbReference type="Proteomes" id="UP000278288"/>
    </source>
</evidence>
<reference evidence="2 3" key="1">
    <citation type="submission" date="2018-11" db="EMBL/GenBank/DDBJ databases">
        <title>Proposal to divide the Flavobacteriaceae and reorganize its genera based on Amino Acid Identity values calculated from whole genome sequences.</title>
        <authorList>
            <person name="Nicholson A.C."/>
            <person name="Gulvik C.A."/>
            <person name="Whitney A.M."/>
            <person name="Humrighouse B.W."/>
            <person name="Bell M."/>
            <person name="Holmes B."/>
            <person name="Steigerwalt A.G."/>
            <person name="Villarma A."/>
            <person name="Sheth M."/>
            <person name="Batra D."/>
            <person name="Pryor J."/>
            <person name="Bernardet J.-F."/>
            <person name="Hugo C."/>
            <person name="Kampfer P."/>
            <person name="Newman J."/>
            <person name="McQuiston J.R."/>
        </authorList>
    </citation>
    <scope>NUCLEOTIDE SEQUENCE [LARGE SCALE GENOMIC DNA]</scope>
    <source>
        <strain evidence="2 3">G0041</strain>
    </source>
</reference>